<evidence type="ECO:0000313" key="2">
    <source>
        <dbReference type="Proteomes" id="UP000199656"/>
    </source>
</evidence>
<name>A0A1H4FPL4_9BACT</name>
<evidence type="ECO:0000313" key="1">
    <source>
        <dbReference type="EMBL" id="SEA99225.1"/>
    </source>
</evidence>
<dbReference type="Proteomes" id="UP000199656">
    <property type="component" value="Unassembled WGS sequence"/>
</dbReference>
<dbReference type="EMBL" id="FNRL01000027">
    <property type="protein sequence ID" value="SEA99225.1"/>
    <property type="molecule type" value="Genomic_DNA"/>
</dbReference>
<keyword evidence="2" id="KW-1185">Reference proteome</keyword>
<proteinExistence type="predicted"/>
<gene>
    <name evidence="1" type="ORF">SAMN05660909_04583</name>
</gene>
<reference evidence="2" key="1">
    <citation type="submission" date="2016-10" db="EMBL/GenBank/DDBJ databases">
        <authorList>
            <person name="Varghese N."/>
            <person name="Submissions S."/>
        </authorList>
    </citation>
    <scope>NUCLEOTIDE SEQUENCE [LARGE SCALE GENOMIC DNA]</scope>
    <source>
        <strain evidence="2">DSM 23920</strain>
    </source>
</reference>
<accession>A0A1H4FPL4</accession>
<dbReference type="RefSeq" id="WP_139170357.1">
    <property type="nucleotide sequence ID" value="NZ_BKAT01000047.1"/>
</dbReference>
<protein>
    <submittedName>
        <fullName evidence="1">Uncharacterized protein</fullName>
    </submittedName>
</protein>
<dbReference type="AlphaFoldDB" id="A0A1H4FPL4"/>
<organism evidence="1 2">
    <name type="scientific">Chitinophaga terrae</name>
    <name type="common">ex Kim and Jung 2007</name>
    <dbReference type="NCBI Taxonomy" id="408074"/>
    <lineage>
        <taxon>Bacteria</taxon>
        <taxon>Pseudomonadati</taxon>
        <taxon>Bacteroidota</taxon>
        <taxon>Chitinophagia</taxon>
        <taxon>Chitinophagales</taxon>
        <taxon>Chitinophagaceae</taxon>
        <taxon>Chitinophaga</taxon>
    </lineage>
</organism>
<sequence length="199" mass="23416">MFNLFKRSKVEEWEKQVLINIFCAMPPEFNYLKEQIQDGLLKRVSFGSTVRPNFVGFSYDGSVSKKYERKSDTGFVIKGVKVFDNLSQSYIDFEIIVYYGLVIGYSTPNNKNVKLDIHRIDTSKLRVQYNTNQLYEKIKPLLRSDYLRKVSPDNVYEVELDGKMYYHLQDLEDGDFIGMDESGKYYEITHDPYEIKEIS</sequence>